<evidence type="ECO:0000256" key="8">
    <source>
        <dbReference type="ARBA" id="ARBA00022723"/>
    </source>
</evidence>
<comment type="cofactor">
    <cofactor evidence="10 13">
        <name>a divalent metal cation</name>
        <dbReference type="ChEBI" id="CHEBI:60240"/>
    </cofactor>
    <text evidence="10 13">Binds 1 divalent metal cation per subunit.</text>
</comment>
<dbReference type="OrthoDB" id="1645589at2"/>
<evidence type="ECO:0000313" key="16">
    <source>
        <dbReference type="EMBL" id="RGC50366.1"/>
    </source>
</evidence>
<keyword evidence="9 10" id="KW-0413">Isomerase</keyword>
<feature type="binding site" evidence="10 13">
    <location>
        <position position="67"/>
    </location>
    <ligand>
        <name>a divalent metal cation</name>
        <dbReference type="ChEBI" id="CHEBI:60240"/>
    </ligand>
</feature>
<comment type="caution">
    <text evidence="15">The sequence shown here is derived from an EMBL/GenBank/DDBJ whole genome shotgun (WGS) entry which is preliminary data.</text>
</comment>
<keyword evidence="8 10" id="KW-0479">Metal-binding</keyword>
<evidence type="ECO:0000256" key="1">
    <source>
        <dbReference type="ARBA" id="ARBA00001782"/>
    </source>
</evidence>
<comment type="similarity">
    <text evidence="6 10 11">Belongs to the ribulose-phosphate 3-epimerase family.</text>
</comment>
<dbReference type="InterPro" id="IPR013785">
    <property type="entry name" value="Aldolase_TIM"/>
</dbReference>
<evidence type="ECO:0000256" key="2">
    <source>
        <dbReference type="ARBA" id="ARBA00001936"/>
    </source>
</evidence>
<evidence type="ECO:0000313" key="15">
    <source>
        <dbReference type="EMBL" id="RGB80064.1"/>
    </source>
</evidence>
<organism evidence="15 17">
    <name type="scientific">Coprococcus catus</name>
    <dbReference type="NCBI Taxonomy" id="116085"/>
    <lineage>
        <taxon>Bacteria</taxon>
        <taxon>Bacillati</taxon>
        <taxon>Bacillota</taxon>
        <taxon>Clostridia</taxon>
        <taxon>Lachnospirales</taxon>
        <taxon>Lachnospiraceae</taxon>
        <taxon>Coprococcus</taxon>
    </lineage>
</organism>
<dbReference type="NCBIfam" id="NF004076">
    <property type="entry name" value="PRK05581.1-4"/>
    <property type="match status" value="1"/>
</dbReference>
<evidence type="ECO:0000256" key="6">
    <source>
        <dbReference type="ARBA" id="ARBA00009541"/>
    </source>
</evidence>
<dbReference type="EC" id="5.1.3.1" evidence="7 10"/>
<comment type="function">
    <text evidence="10">Catalyzes the reversible epimerization of D-ribulose 5-phosphate to D-xylulose 5-phosphate.</text>
</comment>
<comment type="catalytic activity">
    <reaction evidence="1 10 11">
        <text>D-ribulose 5-phosphate = D-xylulose 5-phosphate</text>
        <dbReference type="Rhea" id="RHEA:13677"/>
        <dbReference type="ChEBI" id="CHEBI:57737"/>
        <dbReference type="ChEBI" id="CHEBI:58121"/>
        <dbReference type="EC" id="5.1.3.1"/>
    </reaction>
</comment>
<evidence type="ECO:0000313" key="18">
    <source>
        <dbReference type="Proteomes" id="UP000261231"/>
    </source>
</evidence>
<dbReference type="GO" id="GO:0004750">
    <property type="term" value="F:D-ribulose-phosphate 3-epimerase activity"/>
    <property type="evidence" value="ECO:0007669"/>
    <property type="project" value="UniProtKB-UniRule"/>
</dbReference>
<comment type="cofactor">
    <cofactor evidence="4">
        <name>Zn(2+)</name>
        <dbReference type="ChEBI" id="CHEBI:29105"/>
    </cofactor>
</comment>
<dbReference type="GO" id="GO:0046872">
    <property type="term" value="F:metal ion binding"/>
    <property type="evidence" value="ECO:0007669"/>
    <property type="project" value="UniProtKB-UniRule"/>
</dbReference>
<evidence type="ECO:0000256" key="10">
    <source>
        <dbReference type="HAMAP-Rule" id="MF_02227"/>
    </source>
</evidence>
<dbReference type="Gene3D" id="3.20.20.70">
    <property type="entry name" value="Aldolase class I"/>
    <property type="match status" value="1"/>
</dbReference>
<keyword evidence="13" id="KW-0862">Zinc</keyword>
<keyword evidence="10 11" id="KW-0119">Carbohydrate metabolism</keyword>
<dbReference type="InterPro" id="IPR011060">
    <property type="entry name" value="RibuloseP-bd_barrel"/>
</dbReference>
<accession>A0A3E2TNW2</accession>
<comment type="cofactor">
    <cofactor evidence="3">
        <name>Co(2+)</name>
        <dbReference type="ChEBI" id="CHEBI:48828"/>
    </cofactor>
</comment>
<feature type="binding site" evidence="10">
    <location>
        <begin position="176"/>
        <end position="178"/>
    </location>
    <ligand>
        <name>substrate</name>
    </ligand>
</feature>
<gene>
    <name evidence="10" type="primary">rpe</name>
    <name evidence="15" type="ORF">DW070_07645</name>
    <name evidence="16" type="ORF">DW747_03065</name>
</gene>
<evidence type="ECO:0000256" key="7">
    <source>
        <dbReference type="ARBA" id="ARBA00013188"/>
    </source>
</evidence>
<dbReference type="HAMAP" id="MF_02227">
    <property type="entry name" value="RPE"/>
    <property type="match status" value="1"/>
</dbReference>
<evidence type="ECO:0000256" key="4">
    <source>
        <dbReference type="ARBA" id="ARBA00001947"/>
    </source>
</evidence>
<comment type="cofactor">
    <cofactor evidence="2">
        <name>Mn(2+)</name>
        <dbReference type="ChEBI" id="CHEBI:29035"/>
    </cofactor>
</comment>
<dbReference type="Pfam" id="PF00834">
    <property type="entry name" value="Ribul_P_3_epim"/>
    <property type="match status" value="1"/>
</dbReference>
<feature type="binding site" evidence="10 14">
    <location>
        <begin position="198"/>
        <end position="199"/>
    </location>
    <ligand>
        <name>substrate</name>
    </ligand>
</feature>
<evidence type="ECO:0000256" key="12">
    <source>
        <dbReference type="PIRSR" id="PIRSR001461-1"/>
    </source>
</evidence>
<feature type="active site" description="Proton acceptor" evidence="10 12">
    <location>
        <position position="36"/>
    </location>
</feature>
<feature type="binding site" evidence="10 14">
    <location>
        <position position="9"/>
    </location>
    <ligand>
        <name>substrate</name>
    </ligand>
</feature>
<evidence type="ECO:0000256" key="13">
    <source>
        <dbReference type="PIRSR" id="PIRSR001461-2"/>
    </source>
</evidence>
<dbReference type="EMBL" id="QVEP01000014">
    <property type="protein sequence ID" value="RGB80064.1"/>
    <property type="molecule type" value="Genomic_DNA"/>
</dbReference>
<evidence type="ECO:0000313" key="17">
    <source>
        <dbReference type="Proteomes" id="UP000260773"/>
    </source>
</evidence>
<dbReference type="NCBIfam" id="TIGR01163">
    <property type="entry name" value="rpe"/>
    <property type="match status" value="1"/>
</dbReference>
<keyword evidence="13" id="KW-0464">Manganese</keyword>
<dbReference type="EMBL" id="QVFD01000002">
    <property type="protein sequence ID" value="RGC50366.1"/>
    <property type="molecule type" value="Genomic_DNA"/>
</dbReference>
<feature type="binding site" evidence="14">
    <location>
        <position position="178"/>
    </location>
    <ligand>
        <name>substrate</name>
    </ligand>
</feature>
<dbReference type="PROSITE" id="PS01085">
    <property type="entry name" value="RIBUL_P_3_EPIMER_1"/>
    <property type="match status" value="1"/>
</dbReference>
<feature type="binding site" evidence="10 14">
    <location>
        <position position="67"/>
    </location>
    <ligand>
        <name>substrate</name>
    </ligand>
</feature>
<evidence type="ECO:0000256" key="5">
    <source>
        <dbReference type="ARBA" id="ARBA00001954"/>
    </source>
</evidence>
<feature type="binding site" evidence="10 13">
    <location>
        <position position="176"/>
    </location>
    <ligand>
        <name>a divalent metal cation</name>
        <dbReference type="ChEBI" id="CHEBI:60240"/>
    </ligand>
</feature>
<dbReference type="CDD" id="cd00429">
    <property type="entry name" value="RPE"/>
    <property type="match status" value="1"/>
</dbReference>
<dbReference type="InterPro" id="IPR000056">
    <property type="entry name" value="Ribul_P_3_epim-like"/>
</dbReference>
<dbReference type="Proteomes" id="UP000261231">
    <property type="component" value="Unassembled WGS sequence"/>
</dbReference>
<dbReference type="InterPro" id="IPR026019">
    <property type="entry name" value="Ribul_P_3_epim"/>
</dbReference>
<evidence type="ECO:0000256" key="3">
    <source>
        <dbReference type="ARBA" id="ARBA00001941"/>
    </source>
</evidence>
<evidence type="ECO:0000256" key="11">
    <source>
        <dbReference type="PIRNR" id="PIRNR001461"/>
    </source>
</evidence>
<evidence type="ECO:0000256" key="9">
    <source>
        <dbReference type="ARBA" id="ARBA00023235"/>
    </source>
</evidence>
<dbReference type="GO" id="GO:0005737">
    <property type="term" value="C:cytoplasm"/>
    <property type="evidence" value="ECO:0007669"/>
    <property type="project" value="UniProtKB-ARBA"/>
</dbReference>
<dbReference type="SUPFAM" id="SSF51366">
    <property type="entry name" value="Ribulose-phoshate binding barrel"/>
    <property type="match status" value="1"/>
</dbReference>
<comment type="pathway">
    <text evidence="10">Carbohydrate degradation.</text>
</comment>
<dbReference type="PIRSF" id="PIRSF001461">
    <property type="entry name" value="RPE"/>
    <property type="match status" value="1"/>
</dbReference>
<dbReference type="AlphaFoldDB" id="A0A3E2TNW2"/>
<feature type="active site" description="Proton donor" evidence="10 12">
    <location>
        <position position="176"/>
    </location>
</feature>
<dbReference type="Proteomes" id="UP000260773">
    <property type="component" value="Unassembled WGS sequence"/>
</dbReference>
<name>A0A3E2TNW2_9FIRM</name>
<comment type="cofactor">
    <cofactor evidence="5">
        <name>Fe(2+)</name>
        <dbReference type="ChEBI" id="CHEBI:29033"/>
    </cofactor>
</comment>
<feature type="binding site" evidence="10 14">
    <location>
        <begin position="143"/>
        <end position="146"/>
    </location>
    <ligand>
        <name>substrate</name>
    </ligand>
</feature>
<keyword evidence="13" id="KW-0170">Cobalt</keyword>
<dbReference type="RefSeq" id="WP_015514709.1">
    <property type="nucleotide sequence ID" value="NZ_JAJCNA010000005.1"/>
</dbReference>
<evidence type="ECO:0000256" key="14">
    <source>
        <dbReference type="PIRSR" id="PIRSR001461-3"/>
    </source>
</evidence>
<feature type="binding site" evidence="10 13">
    <location>
        <position position="34"/>
    </location>
    <ligand>
        <name>a divalent metal cation</name>
        <dbReference type="ChEBI" id="CHEBI:60240"/>
    </ligand>
</feature>
<reference evidence="17 18" key="1">
    <citation type="submission" date="2018-08" db="EMBL/GenBank/DDBJ databases">
        <title>A genome reference for cultivated species of the human gut microbiota.</title>
        <authorList>
            <person name="Zou Y."/>
            <person name="Xue W."/>
            <person name="Luo G."/>
        </authorList>
    </citation>
    <scope>NUCLEOTIDE SEQUENCE [LARGE SCALE GENOMIC DNA]</scope>
    <source>
        <strain evidence="15 17">AF45-17</strain>
        <strain evidence="16 18">AM28-39</strain>
    </source>
</reference>
<dbReference type="GO" id="GO:0006098">
    <property type="term" value="P:pentose-phosphate shunt"/>
    <property type="evidence" value="ECO:0007669"/>
    <property type="project" value="UniProtKB-UniRule"/>
</dbReference>
<protein>
    <recommendedName>
        <fullName evidence="7 10">Ribulose-phosphate 3-epimerase</fullName>
        <ecNumber evidence="7 10">5.1.3.1</ecNumber>
    </recommendedName>
</protein>
<sequence length="222" mass="24218">MYELKLSPSILSADFGRLGEDIKTADQAGADYIHIDVMDGAFVPNISFGIPVIKSIRKCSDKVFDVHLMIEHPDQLIPEFAKAGADIIVVHAEACKHLHRTIQLIHSLGVKAGVALNPATPLSVLDYVLEDLDMILLMTVNPGFGGQSYIPAMTEKIRTLRHILEEKGLQTDIEIDGGVDTKNLRMVIEAGANVLVSGSKIFGGDIAENVHQFKAIMAEYTK</sequence>
<feature type="binding site" evidence="10 13">
    <location>
        <position position="36"/>
    </location>
    <ligand>
        <name>a divalent metal cation</name>
        <dbReference type="ChEBI" id="CHEBI:60240"/>
    </ligand>
</feature>
<proteinExistence type="inferred from homology"/>
<dbReference type="FunFam" id="3.20.20.70:FF:000004">
    <property type="entry name" value="Ribulose-phosphate 3-epimerase"/>
    <property type="match status" value="1"/>
</dbReference>
<dbReference type="GO" id="GO:0019323">
    <property type="term" value="P:pentose catabolic process"/>
    <property type="evidence" value="ECO:0007669"/>
    <property type="project" value="UniProtKB-UniRule"/>
</dbReference>
<keyword evidence="18" id="KW-1185">Reference proteome</keyword>
<dbReference type="PANTHER" id="PTHR11749">
    <property type="entry name" value="RIBULOSE-5-PHOSPHATE-3-EPIMERASE"/>
    <property type="match status" value="1"/>
</dbReference>